<dbReference type="GO" id="GO:0005634">
    <property type="term" value="C:nucleus"/>
    <property type="evidence" value="ECO:0007669"/>
    <property type="project" value="TreeGrafter"/>
</dbReference>
<dbReference type="EMBL" id="LAZR01020469">
    <property type="protein sequence ID" value="KKL88763.1"/>
    <property type="molecule type" value="Genomic_DNA"/>
</dbReference>
<organism evidence="5">
    <name type="scientific">marine sediment metagenome</name>
    <dbReference type="NCBI Taxonomy" id="412755"/>
    <lineage>
        <taxon>unclassified sequences</taxon>
        <taxon>metagenomes</taxon>
        <taxon>ecological metagenomes</taxon>
    </lineage>
</organism>
<feature type="non-terminal residue" evidence="5">
    <location>
        <position position="1"/>
    </location>
</feature>
<dbReference type="GO" id="GO:0032259">
    <property type="term" value="P:methylation"/>
    <property type="evidence" value="ECO:0007669"/>
    <property type="project" value="UniProtKB-KW"/>
</dbReference>
<feature type="domain" description="Protein arginine N-methyltransferase" evidence="4">
    <location>
        <begin position="17"/>
        <end position="147"/>
    </location>
</feature>
<keyword evidence="1" id="KW-0489">Methyltransferase</keyword>
<reference evidence="5" key="1">
    <citation type="journal article" date="2015" name="Nature">
        <title>Complex archaea that bridge the gap between prokaryotes and eukaryotes.</title>
        <authorList>
            <person name="Spang A."/>
            <person name="Saw J.H."/>
            <person name="Jorgensen S.L."/>
            <person name="Zaremba-Niedzwiedzka K."/>
            <person name="Martijn J."/>
            <person name="Lind A.E."/>
            <person name="van Eijk R."/>
            <person name="Schleper C."/>
            <person name="Guy L."/>
            <person name="Ettema T.J."/>
        </authorList>
    </citation>
    <scope>NUCLEOTIDE SEQUENCE</scope>
</reference>
<gene>
    <name evidence="5" type="ORF">LCGC14_1921420</name>
</gene>
<dbReference type="AlphaFoldDB" id="A0A0F9FRI6"/>
<name>A0A0F9FRI6_9ZZZZ</name>
<dbReference type="PANTHER" id="PTHR11006">
    <property type="entry name" value="PROTEIN ARGININE N-METHYLTRANSFERASE"/>
    <property type="match status" value="1"/>
</dbReference>
<dbReference type="InterPro" id="IPR029063">
    <property type="entry name" value="SAM-dependent_MTases_sf"/>
</dbReference>
<evidence type="ECO:0000256" key="2">
    <source>
        <dbReference type="ARBA" id="ARBA00022679"/>
    </source>
</evidence>
<dbReference type="Pfam" id="PF22528">
    <property type="entry name" value="PRMT_C"/>
    <property type="match status" value="1"/>
</dbReference>
<keyword evidence="3" id="KW-0949">S-adenosyl-L-methionine</keyword>
<dbReference type="InterPro" id="IPR025799">
    <property type="entry name" value="Arg_MeTrfase"/>
</dbReference>
<proteinExistence type="predicted"/>
<evidence type="ECO:0000259" key="4">
    <source>
        <dbReference type="Pfam" id="PF22528"/>
    </source>
</evidence>
<keyword evidence="2" id="KW-0808">Transferase</keyword>
<evidence type="ECO:0000256" key="1">
    <source>
        <dbReference type="ARBA" id="ARBA00022603"/>
    </source>
</evidence>
<evidence type="ECO:0000256" key="3">
    <source>
        <dbReference type="ARBA" id="ARBA00022691"/>
    </source>
</evidence>
<dbReference type="GO" id="GO:0016274">
    <property type="term" value="F:protein-arginine N-methyltransferase activity"/>
    <property type="evidence" value="ECO:0007669"/>
    <property type="project" value="InterPro"/>
</dbReference>
<sequence>YLAEDGVMLPSRIFLKAAFVSDEELFKEMSFFRSRPYSVDFSVVEDWLFHTTTLKHFSEKQVLDYDFDLCEMDMKECREMPAELTAVVSPMREATIYGICGWFEAELAPNIHLGTGPFDPFTHWDQIFFPLSKPFELVPGKDVKVVICPATSPLVEETVWSWSVSDGQTTIEMDENIHLSWIDEHGE</sequence>
<dbReference type="GO" id="GO:0042054">
    <property type="term" value="F:histone methyltransferase activity"/>
    <property type="evidence" value="ECO:0007669"/>
    <property type="project" value="TreeGrafter"/>
</dbReference>
<dbReference type="Gene3D" id="2.70.160.11">
    <property type="entry name" value="Hnrnp arginine n-methyltransferase1"/>
    <property type="match status" value="1"/>
</dbReference>
<dbReference type="InterPro" id="IPR055135">
    <property type="entry name" value="PRMT_dom"/>
</dbReference>
<evidence type="ECO:0000313" key="5">
    <source>
        <dbReference type="EMBL" id="KKL88763.1"/>
    </source>
</evidence>
<comment type="caution">
    <text evidence="5">The sequence shown here is derived from an EMBL/GenBank/DDBJ whole genome shotgun (WGS) entry which is preliminary data.</text>
</comment>
<protein>
    <recommendedName>
        <fullName evidence="4">Protein arginine N-methyltransferase domain-containing protein</fullName>
    </recommendedName>
</protein>
<accession>A0A0F9FRI6</accession>
<dbReference type="SUPFAM" id="SSF53335">
    <property type="entry name" value="S-adenosyl-L-methionine-dependent methyltransferases"/>
    <property type="match status" value="1"/>
</dbReference>
<dbReference type="PANTHER" id="PTHR11006:SF53">
    <property type="entry name" value="PROTEIN ARGININE N-METHYLTRANSFERASE 3"/>
    <property type="match status" value="1"/>
</dbReference>